<evidence type="ECO:0000256" key="2">
    <source>
        <dbReference type="SAM" id="Phobius"/>
    </source>
</evidence>
<name>A0ABM1IPE4_POLDO</name>
<evidence type="ECO:0000313" key="5">
    <source>
        <dbReference type="RefSeq" id="XP_015182081.1"/>
    </source>
</evidence>
<dbReference type="InterPro" id="IPR045242">
    <property type="entry name" value="Syntaxin"/>
</dbReference>
<dbReference type="InterPro" id="IPR000727">
    <property type="entry name" value="T_SNARE_dom"/>
</dbReference>
<dbReference type="Pfam" id="PF26585">
    <property type="entry name" value="STX17_N"/>
    <property type="match status" value="1"/>
</dbReference>
<evidence type="ECO:0000313" key="4">
    <source>
        <dbReference type="Proteomes" id="UP000694924"/>
    </source>
</evidence>
<dbReference type="RefSeq" id="XP_015182081.1">
    <property type="nucleotide sequence ID" value="XM_015326595.1"/>
</dbReference>
<dbReference type="CDD" id="cd15846">
    <property type="entry name" value="SNARE_syntaxin17"/>
    <property type="match status" value="1"/>
</dbReference>
<protein>
    <submittedName>
        <fullName evidence="5">Syntaxin-17 isoform X1</fullName>
    </submittedName>
</protein>
<keyword evidence="2" id="KW-0812">Transmembrane</keyword>
<gene>
    <name evidence="5" type="primary">LOC107069350</name>
</gene>
<dbReference type="InterPro" id="IPR059001">
    <property type="entry name" value="STX17_N"/>
</dbReference>
<comment type="similarity">
    <text evidence="1">Belongs to the syntaxin family.</text>
</comment>
<evidence type="ECO:0000256" key="1">
    <source>
        <dbReference type="ARBA" id="ARBA00009063"/>
    </source>
</evidence>
<dbReference type="PANTHER" id="PTHR19957">
    <property type="entry name" value="SYNTAXIN"/>
    <property type="match status" value="1"/>
</dbReference>
<proteinExistence type="inferred from homology"/>
<dbReference type="PANTHER" id="PTHR19957:SF139">
    <property type="entry name" value="SYNTAXIN-17"/>
    <property type="match status" value="1"/>
</dbReference>
<evidence type="ECO:0000259" key="3">
    <source>
        <dbReference type="PROSITE" id="PS50192"/>
    </source>
</evidence>
<reference evidence="5" key="1">
    <citation type="submission" date="2025-08" db="UniProtKB">
        <authorList>
            <consortium name="RefSeq"/>
        </authorList>
    </citation>
    <scope>IDENTIFICATION</scope>
    <source>
        <tissue evidence="5">Whole body</tissue>
    </source>
</reference>
<dbReference type="GeneID" id="107069350"/>
<dbReference type="Gene3D" id="1.20.5.110">
    <property type="match status" value="1"/>
</dbReference>
<keyword evidence="4" id="KW-1185">Reference proteome</keyword>
<dbReference type="InterPro" id="IPR028676">
    <property type="entry name" value="STX17_SNARE"/>
</dbReference>
<keyword evidence="2" id="KW-0472">Membrane</keyword>
<feature type="transmembrane region" description="Helical" evidence="2">
    <location>
        <begin position="221"/>
        <end position="241"/>
    </location>
</feature>
<dbReference type="Proteomes" id="UP000694924">
    <property type="component" value="Unplaced"/>
</dbReference>
<keyword evidence="2" id="KW-1133">Transmembrane helix</keyword>
<dbReference type="SUPFAM" id="SSF47661">
    <property type="entry name" value="t-snare proteins"/>
    <property type="match status" value="1"/>
</dbReference>
<organism evidence="4 5">
    <name type="scientific">Polistes dominula</name>
    <name type="common">European paper wasp</name>
    <name type="synonym">Vespa dominula</name>
    <dbReference type="NCBI Taxonomy" id="743375"/>
    <lineage>
        <taxon>Eukaryota</taxon>
        <taxon>Metazoa</taxon>
        <taxon>Ecdysozoa</taxon>
        <taxon>Arthropoda</taxon>
        <taxon>Hexapoda</taxon>
        <taxon>Insecta</taxon>
        <taxon>Pterygota</taxon>
        <taxon>Neoptera</taxon>
        <taxon>Endopterygota</taxon>
        <taxon>Hymenoptera</taxon>
        <taxon>Apocrita</taxon>
        <taxon>Aculeata</taxon>
        <taxon>Vespoidea</taxon>
        <taxon>Vespidae</taxon>
        <taxon>Polistinae</taxon>
        <taxon>Polistini</taxon>
        <taxon>Polistes</taxon>
    </lineage>
</organism>
<sequence length="307" mass="34822">MSISMENLVIKQPIRRLEIQINNFNVAIPHHVNLLKRHKNNIKKYESQQDWEKVRKEHINVSRIVKQLKELLYQMDTLRAQVLDSDINEFDKLTATTRSSMMNAIEEYLGKVFDDILQLDLPISGPSSPKEENKDAQDVFRDHDIQLQEEHEDLDRQQACLHTWTDLQDDITQLHQLFTDFNKIVHDQKESATHIETNIEETQINVNEGAKFLVTASRYKAVTYPLAGAIIGTCVGGPIGLFAGLKIGGLTALGCGILGFTGGSILKKKQISGEIVRRKSNISISQQENVKKSLSLPEKLNKNDKDL</sequence>
<accession>A0ABM1IPE4</accession>
<dbReference type="InterPro" id="IPR010989">
    <property type="entry name" value="SNARE"/>
</dbReference>
<feature type="transmembrane region" description="Helical" evidence="2">
    <location>
        <begin position="247"/>
        <end position="266"/>
    </location>
</feature>
<dbReference type="PROSITE" id="PS50192">
    <property type="entry name" value="T_SNARE"/>
    <property type="match status" value="1"/>
</dbReference>
<feature type="domain" description="T-SNARE coiled-coil homology" evidence="3">
    <location>
        <begin position="167"/>
        <end position="216"/>
    </location>
</feature>